<dbReference type="InterPro" id="IPR053946">
    <property type="entry name" value="YscD_ppl_3rd"/>
</dbReference>
<accession>A0A379I8N3</accession>
<dbReference type="SUPFAM" id="SSF49879">
    <property type="entry name" value="SMAD/FHA domain"/>
    <property type="match status" value="1"/>
</dbReference>
<dbReference type="InterPro" id="IPR032030">
    <property type="entry name" value="YscD_cytoplasmic_dom"/>
</dbReference>
<gene>
    <name evidence="3" type="primary">rspQ</name>
    <name evidence="3" type="ORF">NCTC10392_01109</name>
</gene>
<dbReference type="OrthoDB" id="9156149at2"/>
<evidence type="ECO:0000259" key="1">
    <source>
        <dbReference type="Pfam" id="PF16697"/>
    </source>
</evidence>
<dbReference type="Proteomes" id="UP000255125">
    <property type="component" value="Unassembled WGS sequence"/>
</dbReference>
<evidence type="ECO:0000259" key="2">
    <source>
        <dbReference type="Pfam" id="PF21934"/>
    </source>
</evidence>
<sequence>MFELRVLDGSRQGAALPLFGGQWSIGAHPDADLALYDEGIAERHVVLRCIEQCWSVQAQEGLVRANDGRLLAQIADLALDAPFSIGNIRLCVSLADQPWPQAPAVAPSASAARPGTEAIPALTLSSISGTQQKRLLSLAVVIAAIIMGVGLATTGEHEAQASLMPLPSQKSELGSPYEVRQQLLKMLNERELGNRVRLQVINGQVTLEGDVAQEDVGLVSRMLSRFGEQFETPVSVISRVRERSVVLPFKILQIVGGPNGHVVLDEGSRLFVGDEVDGLRLVLIDNSKVVFDGVQRYEVRW</sequence>
<dbReference type="Pfam" id="PF16697">
    <property type="entry name" value="Yop-YscD_cpl"/>
    <property type="match status" value="1"/>
</dbReference>
<feature type="domain" description="YscD cytoplasmic" evidence="1">
    <location>
        <begin position="5"/>
        <end position="93"/>
    </location>
</feature>
<evidence type="ECO:0000313" key="4">
    <source>
        <dbReference type="Proteomes" id="UP000255125"/>
    </source>
</evidence>
<name>A0A379I8N3_PSEFL</name>
<dbReference type="KEGG" id="pfn:HZ99_22670"/>
<dbReference type="CDD" id="cd00060">
    <property type="entry name" value="FHA"/>
    <property type="match status" value="1"/>
</dbReference>
<dbReference type="EMBL" id="UGUS01000002">
    <property type="protein sequence ID" value="SUD29164.1"/>
    <property type="molecule type" value="Genomic_DNA"/>
</dbReference>
<dbReference type="InterPro" id="IPR008984">
    <property type="entry name" value="SMAD_FHA_dom_sf"/>
</dbReference>
<organism evidence="3 4">
    <name type="scientific">Pseudomonas fluorescens</name>
    <dbReference type="NCBI Taxonomy" id="294"/>
    <lineage>
        <taxon>Bacteria</taxon>
        <taxon>Pseudomonadati</taxon>
        <taxon>Pseudomonadota</taxon>
        <taxon>Gammaproteobacteria</taxon>
        <taxon>Pseudomonadales</taxon>
        <taxon>Pseudomonadaceae</taxon>
        <taxon>Pseudomonas</taxon>
    </lineage>
</organism>
<dbReference type="RefSeq" id="WP_038446062.1">
    <property type="nucleotide sequence ID" value="NZ_CP008896.1"/>
</dbReference>
<evidence type="ECO:0000313" key="3">
    <source>
        <dbReference type="EMBL" id="SUD29164.1"/>
    </source>
</evidence>
<dbReference type="AlphaFoldDB" id="A0A379I8N3"/>
<protein>
    <submittedName>
        <fullName evidence="3">Type III secretion protein RspQ</fullName>
    </submittedName>
</protein>
<dbReference type="Pfam" id="PF21934">
    <property type="entry name" value="Yop-YscD_ppl_3rd"/>
    <property type="match status" value="1"/>
</dbReference>
<reference evidence="3 4" key="1">
    <citation type="submission" date="2018-06" db="EMBL/GenBank/DDBJ databases">
        <authorList>
            <consortium name="Pathogen Informatics"/>
            <person name="Doyle S."/>
        </authorList>
    </citation>
    <scope>NUCLEOTIDE SEQUENCE [LARGE SCALE GENOMIC DNA]</scope>
    <source>
        <strain evidence="3 4">NCTC10392</strain>
    </source>
</reference>
<feature type="domain" description="YscD-like Bon-like" evidence="2">
    <location>
        <begin position="178"/>
        <end position="241"/>
    </location>
</feature>
<dbReference type="Gene3D" id="2.60.200.20">
    <property type="match status" value="1"/>
</dbReference>
<proteinExistence type="predicted"/>